<protein>
    <submittedName>
        <fullName evidence="1">Uncharacterized protein</fullName>
    </submittedName>
</protein>
<evidence type="ECO:0000313" key="1">
    <source>
        <dbReference type="EMBL" id="KAG5418216.1"/>
    </source>
</evidence>
<name>A0A8H7ZG39_9ASCO</name>
<dbReference type="Proteomes" id="UP000669133">
    <property type="component" value="Unassembled WGS sequence"/>
</dbReference>
<evidence type="ECO:0000313" key="2">
    <source>
        <dbReference type="Proteomes" id="UP000669133"/>
    </source>
</evidence>
<dbReference type="RefSeq" id="XP_067547332.1">
    <property type="nucleotide sequence ID" value="XM_067693629.1"/>
</dbReference>
<reference evidence="1 2" key="1">
    <citation type="submission" date="2020-12" db="EMBL/GenBank/DDBJ databases">
        <title>Effect of drift, selection, and recombination on the evolution of hybrid genomes in Candida yeast pathogens.</title>
        <authorList>
            <person name="Mixao V."/>
            <person name="Ksiezopolska E."/>
            <person name="Saus E."/>
            <person name="Boekhout T."/>
            <person name="Gacser A."/>
            <person name="Gabaldon T."/>
        </authorList>
    </citation>
    <scope>NUCLEOTIDE SEQUENCE [LARGE SCALE GENOMIC DNA]</scope>
    <source>
        <strain evidence="1 2">BP57</strain>
    </source>
</reference>
<dbReference type="EMBL" id="JAEOAQ010000006">
    <property type="protein sequence ID" value="KAG5418216.1"/>
    <property type="molecule type" value="Genomic_DNA"/>
</dbReference>
<accession>A0A8H7ZG39</accession>
<organism evidence="1 2">
    <name type="scientific">Candida metapsilosis</name>
    <dbReference type="NCBI Taxonomy" id="273372"/>
    <lineage>
        <taxon>Eukaryota</taxon>
        <taxon>Fungi</taxon>
        <taxon>Dikarya</taxon>
        <taxon>Ascomycota</taxon>
        <taxon>Saccharomycotina</taxon>
        <taxon>Pichiomycetes</taxon>
        <taxon>Debaryomycetaceae</taxon>
        <taxon>Candida/Lodderomyces clade</taxon>
        <taxon>Candida</taxon>
    </lineage>
</organism>
<comment type="caution">
    <text evidence="1">The sequence shown here is derived from an EMBL/GenBank/DDBJ whole genome shotgun (WGS) entry which is preliminary data.</text>
</comment>
<sequence length="111" mass="12551">MLSPSPSKEPTGESCCQMAAASGEDFQFAKLKQEGTCQTLDTTWNTEIATANDHPHRAKQHKKNNQDVKVSLHSAYEDRQHWPRSLLDFDPGVYIVLLEDINKDTDLKLHT</sequence>
<keyword evidence="2" id="KW-1185">Reference proteome</keyword>
<dbReference type="GeneID" id="93653175"/>
<gene>
    <name evidence="1" type="ORF">I9W82_004546</name>
</gene>
<dbReference type="AlphaFoldDB" id="A0A8H7ZG39"/>
<proteinExistence type="predicted"/>